<accession>A0A176QF16</accession>
<sequence>MDIARANTLQQDIVRSVIDDAPCEWQLLEFTMVLVGGYASFGPYVVTEDERELYAGATQAGLAGLELQEAMYDPHEGTWFSFLATVRSGGEYHFTFNYDEPVEFSHTQVLPESWEREFTDHPRPWARIPDWNYVKQTFTEEQWQRRRHGLAQQRAALRAGQD</sequence>
<dbReference type="Proteomes" id="UP000076976">
    <property type="component" value="Unassembled WGS sequence"/>
</dbReference>
<evidence type="ECO:0000313" key="2">
    <source>
        <dbReference type="Proteomes" id="UP000076976"/>
    </source>
</evidence>
<gene>
    <name evidence="1" type="ORF">AWH69_00675</name>
</gene>
<proteinExistence type="predicted"/>
<reference evidence="1 2" key="1">
    <citation type="submission" date="2016-01" db="EMBL/GenBank/DDBJ databases">
        <title>Janibacter melonis strain CD11_4 genome sequencing and assembly.</title>
        <authorList>
            <person name="Nair G.R."/>
            <person name="Kaur G."/>
            <person name="Chander A.M."/>
            <person name="Mayilraj S."/>
        </authorList>
    </citation>
    <scope>NUCLEOTIDE SEQUENCE [LARGE SCALE GENOMIC DNA]</scope>
    <source>
        <strain evidence="1 2">CD11-4</strain>
    </source>
</reference>
<evidence type="ECO:0008006" key="3">
    <source>
        <dbReference type="Google" id="ProtNLM"/>
    </source>
</evidence>
<dbReference type="RefSeq" id="WP_068270007.1">
    <property type="nucleotide sequence ID" value="NZ_LQZG01000001.1"/>
</dbReference>
<comment type="caution">
    <text evidence="1">The sequence shown here is derived from an EMBL/GenBank/DDBJ whole genome shotgun (WGS) entry which is preliminary data.</text>
</comment>
<protein>
    <recommendedName>
        <fullName evidence="3">DUF600 family protein</fullName>
    </recommendedName>
</protein>
<evidence type="ECO:0000313" key="1">
    <source>
        <dbReference type="EMBL" id="OAB88366.1"/>
    </source>
</evidence>
<dbReference type="InterPro" id="IPR036170">
    <property type="entry name" value="YezG-like_sf"/>
</dbReference>
<organism evidence="1 2">
    <name type="scientific">Janibacter melonis</name>
    <dbReference type="NCBI Taxonomy" id="262209"/>
    <lineage>
        <taxon>Bacteria</taxon>
        <taxon>Bacillati</taxon>
        <taxon>Actinomycetota</taxon>
        <taxon>Actinomycetes</taxon>
        <taxon>Micrococcales</taxon>
        <taxon>Intrasporangiaceae</taxon>
        <taxon>Janibacter</taxon>
    </lineage>
</organism>
<name>A0A176QF16_9MICO</name>
<dbReference type="SUPFAM" id="SSF160424">
    <property type="entry name" value="BH3703-like"/>
    <property type="match status" value="1"/>
</dbReference>
<dbReference type="EMBL" id="LQZG01000001">
    <property type="protein sequence ID" value="OAB88366.1"/>
    <property type="molecule type" value="Genomic_DNA"/>
</dbReference>
<dbReference type="STRING" id="262209.AWH69_00675"/>
<keyword evidence="2" id="KW-1185">Reference proteome</keyword>
<dbReference type="AlphaFoldDB" id="A0A176QF16"/>